<keyword evidence="1 3" id="KW-0560">Oxidoreductase</keyword>
<dbReference type="InterPro" id="IPR050700">
    <property type="entry name" value="YIM1/Zinc_Alcohol_DH_Fams"/>
</dbReference>
<feature type="domain" description="Enoyl reductase (ER)" evidence="2">
    <location>
        <begin position="10"/>
        <end position="308"/>
    </location>
</feature>
<evidence type="ECO:0000259" key="2">
    <source>
        <dbReference type="SMART" id="SM00829"/>
    </source>
</evidence>
<sequence length="310" mass="31365">MYAITQDAFGGPEALYRTETGRPVPGPGEVLVQVRAAGVNPVDAAVRAGFFPAFPEPPAVLGWDVAGVVVELGPDVTRFAVGDEVFGMPRFPGAAGAYAEYLTAPAGELARKPAALTMAEAGGLPLAGLTAWQGLVEIARVEAGQRVLVHAAAGGVGHLAVQIAKARGAHVVATARAAAHAFVVSLGADEVVDYTAADFAAATGPVDVVLDLVGGEYAPRSLALLRPGGLLVTTVGHNPGLTADEAERHGVRFATVFVKPSGAALAGLAELAEAGGLRVHVERELPLADAAEAHRLAAKGGARGKTVLVP</sequence>
<evidence type="ECO:0000256" key="1">
    <source>
        <dbReference type="ARBA" id="ARBA00023002"/>
    </source>
</evidence>
<dbReference type="PANTHER" id="PTHR11695">
    <property type="entry name" value="ALCOHOL DEHYDROGENASE RELATED"/>
    <property type="match status" value="1"/>
</dbReference>
<dbReference type="CDD" id="cd05289">
    <property type="entry name" value="MDR_like_2"/>
    <property type="match status" value="1"/>
</dbReference>
<dbReference type="InterPro" id="IPR020843">
    <property type="entry name" value="ER"/>
</dbReference>
<keyword evidence="4" id="KW-1185">Reference proteome</keyword>
<dbReference type="EMBL" id="WEGH01000003">
    <property type="protein sequence ID" value="MQY06952.1"/>
    <property type="molecule type" value="Genomic_DNA"/>
</dbReference>
<dbReference type="AlphaFoldDB" id="A0A7K0C1J6"/>
<dbReference type="InterPro" id="IPR011032">
    <property type="entry name" value="GroES-like_sf"/>
</dbReference>
<dbReference type="GO" id="GO:0102523">
    <property type="term" value="F:2-chloroacrylate reductase activity"/>
    <property type="evidence" value="ECO:0007669"/>
    <property type="project" value="UniProtKB-EC"/>
</dbReference>
<dbReference type="RefSeq" id="WP_153536485.1">
    <property type="nucleotide sequence ID" value="NZ_WEGH01000003.1"/>
</dbReference>
<comment type="caution">
    <text evidence="3">The sequence shown here is derived from an EMBL/GenBank/DDBJ whole genome shotgun (WGS) entry which is preliminary data.</text>
</comment>
<dbReference type="Gene3D" id="3.90.180.10">
    <property type="entry name" value="Medium-chain alcohol dehydrogenases, catalytic domain"/>
    <property type="match status" value="1"/>
</dbReference>
<dbReference type="InterPro" id="IPR013154">
    <property type="entry name" value="ADH-like_N"/>
</dbReference>
<dbReference type="Gene3D" id="3.40.50.720">
    <property type="entry name" value="NAD(P)-binding Rossmann-like Domain"/>
    <property type="match status" value="1"/>
</dbReference>
<dbReference type="Pfam" id="PF08240">
    <property type="entry name" value="ADH_N"/>
    <property type="match status" value="1"/>
</dbReference>
<dbReference type="OrthoDB" id="3727682at2"/>
<dbReference type="PANTHER" id="PTHR11695:SF294">
    <property type="entry name" value="RETICULON-4-INTERACTING PROTEIN 1, MITOCHONDRIAL"/>
    <property type="match status" value="1"/>
</dbReference>
<dbReference type="Proteomes" id="UP000487268">
    <property type="component" value="Unassembled WGS sequence"/>
</dbReference>
<evidence type="ECO:0000313" key="4">
    <source>
        <dbReference type="Proteomes" id="UP000487268"/>
    </source>
</evidence>
<dbReference type="Pfam" id="PF13602">
    <property type="entry name" value="ADH_zinc_N_2"/>
    <property type="match status" value="1"/>
</dbReference>
<dbReference type="SMART" id="SM00829">
    <property type="entry name" value="PKS_ER"/>
    <property type="match status" value="1"/>
</dbReference>
<gene>
    <name evidence="3" type="ORF">ACRB68_50490</name>
</gene>
<dbReference type="InterPro" id="IPR036291">
    <property type="entry name" value="NAD(P)-bd_dom_sf"/>
</dbReference>
<dbReference type="InterPro" id="IPR002364">
    <property type="entry name" value="Quin_OxRdtase/zeta-crystal_CS"/>
</dbReference>
<dbReference type="SUPFAM" id="SSF50129">
    <property type="entry name" value="GroES-like"/>
    <property type="match status" value="1"/>
</dbReference>
<evidence type="ECO:0000313" key="3">
    <source>
        <dbReference type="EMBL" id="MQY06952.1"/>
    </source>
</evidence>
<organism evidence="3 4">
    <name type="scientific">Actinomadura macrotermitis</name>
    <dbReference type="NCBI Taxonomy" id="2585200"/>
    <lineage>
        <taxon>Bacteria</taxon>
        <taxon>Bacillati</taxon>
        <taxon>Actinomycetota</taxon>
        <taxon>Actinomycetes</taxon>
        <taxon>Streptosporangiales</taxon>
        <taxon>Thermomonosporaceae</taxon>
        <taxon>Actinomadura</taxon>
    </lineage>
</organism>
<reference evidence="3 4" key="1">
    <citation type="submission" date="2019-10" db="EMBL/GenBank/DDBJ databases">
        <title>Actinomadura rubteroloni sp. nov. and Actinomadura macrotermitis sp. nov., isolated from the gut of fungus growing-termite Macrotermes natalensis.</title>
        <authorList>
            <person name="Benndorf R."/>
            <person name="Martin K."/>
            <person name="Kuefner M."/>
            <person name="De Beer W."/>
            <person name="Kaster A.-K."/>
            <person name="Vollmers J."/>
            <person name="Poulsen M."/>
            <person name="Beemelmanns C."/>
        </authorList>
    </citation>
    <scope>NUCLEOTIDE SEQUENCE [LARGE SCALE GENOMIC DNA]</scope>
    <source>
        <strain evidence="3 4">RB68</strain>
    </source>
</reference>
<dbReference type="EC" id="1.3.1.103" evidence="3"/>
<dbReference type="SUPFAM" id="SSF51735">
    <property type="entry name" value="NAD(P)-binding Rossmann-fold domains"/>
    <property type="match status" value="1"/>
</dbReference>
<accession>A0A7K0C1J6</accession>
<protein>
    <submittedName>
        <fullName evidence="3">2-haloacrylate reductase</fullName>
        <ecNumber evidence="3">1.3.1.103</ecNumber>
    </submittedName>
</protein>
<dbReference type="PROSITE" id="PS01162">
    <property type="entry name" value="QOR_ZETA_CRYSTAL"/>
    <property type="match status" value="1"/>
</dbReference>
<proteinExistence type="predicted"/>
<name>A0A7K0C1J6_9ACTN</name>
<dbReference type="GO" id="GO:0008270">
    <property type="term" value="F:zinc ion binding"/>
    <property type="evidence" value="ECO:0007669"/>
    <property type="project" value="InterPro"/>
</dbReference>